<name>A0A7C1T5K7_UNCC3</name>
<feature type="domain" description="Polysaccharide biosynthesis protein CapD-like" evidence="3">
    <location>
        <begin position="297"/>
        <end position="344"/>
    </location>
</feature>
<keyword evidence="2" id="KW-1133">Transmembrane helix</keyword>
<feature type="non-terminal residue" evidence="4">
    <location>
        <position position="349"/>
    </location>
</feature>
<gene>
    <name evidence="4" type="ORF">ENI13_00795</name>
</gene>
<comment type="similarity">
    <text evidence="1">Belongs to the polysaccharide synthase family.</text>
</comment>
<dbReference type="SUPFAM" id="SSF51735">
    <property type="entry name" value="NAD(P)-binding Rossmann-fold domains"/>
    <property type="match status" value="2"/>
</dbReference>
<feature type="transmembrane region" description="Helical" evidence="2">
    <location>
        <begin position="18"/>
        <end position="40"/>
    </location>
</feature>
<evidence type="ECO:0000259" key="3">
    <source>
        <dbReference type="Pfam" id="PF02719"/>
    </source>
</evidence>
<evidence type="ECO:0000256" key="1">
    <source>
        <dbReference type="ARBA" id="ARBA00007430"/>
    </source>
</evidence>
<proteinExistence type="inferred from homology"/>
<dbReference type="Pfam" id="PF02719">
    <property type="entry name" value="Polysacc_synt_2"/>
    <property type="match status" value="1"/>
</dbReference>
<comment type="caution">
    <text evidence="4">The sequence shown here is derived from an EMBL/GenBank/DDBJ whole genome shotgun (WGS) entry which is preliminary data.</text>
</comment>
<protein>
    <submittedName>
        <fullName evidence="4">Polysaccharide biosynthesis protein</fullName>
    </submittedName>
</protein>
<feature type="transmembrane region" description="Helical" evidence="2">
    <location>
        <begin position="86"/>
        <end position="107"/>
    </location>
</feature>
<feature type="transmembrane region" description="Helical" evidence="2">
    <location>
        <begin position="52"/>
        <end position="74"/>
    </location>
</feature>
<keyword evidence="2" id="KW-0472">Membrane</keyword>
<dbReference type="InterPro" id="IPR051203">
    <property type="entry name" value="Polysaccharide_Synthase-Rel"/>
</dbReference>
<dbReference type="EMBL" id="DRHL01000041">
    <property type="protein sequence ID" value="HEB13499.1"/>
    <property type="molecule type" value="Genomic_DNA"/>
</dbReference>
<feature type="transmembrane region" description="Helical" evidence="2">
    <location>
        <begin position="119"/>
        <end position="138"/>
    </location>
</feature>
<keyword evidence="2" id="KW-0812">Transmembrane</keyword>
<accession>A0A7C1T5K7</accession>
<dbReference type="Gene3D" id="3.40.50.720">
    <property type="entry name" value="NAD(P)-binding Rossmann-like Domain"/>
    <property type="match status" value="2"/>
</dbReference>
<reference evidence="4" key="1">
    <citation type="journal article" date="2020" name="mSystems">
        <title>Genome- and Community-Level Interaction Insights into Carbon Utilization and Element Cycling Functions of Hydrothermarchaeota in Hydrothermal Sediment.</title>
        <authorList>
            <person name="Zhou Z."/>
            <person name="Liu Y."/>
            <person name="Xu W."/>
            <person name="Pan J."/>
            <person name="Luo Z.H."/>
            <person name="Li M."/>
        </authorList>
    </citation>
    <scope>NUCLEOTIDE SEQUENCE [LARGE SCALE GENOMIC DNA]</scope>
    <source>
        <strain evidence="4">HyVt-369</strain>
    </source>
</reference>
<dbReference type="PANTHER" id="PTHR43318">
    <property type="entry name" value="UDP-N-ACETYLGLUCOSAMINE 4,6-DEHYDRATASE"/>
    <property type="match status" value="1"/>
</dbReference>
<sequence length="349" mass="38404">MNDVLKQLNQKTSLTRTLFFIIGDIVLIAFAVLFAFLLRFDGNIPSGYFDGTIQWVFLSTLFVIIPVFYFLKLYRLSWIYVSTKEVFALLKAVTISFGILGISIFILRAIDVVPGFPRSVFLILFILVFIFTGGFRLAKRMYLQIVSGRSINKGIRIIIVGAGDAGEQLVRSIIDGKTEYNPVCFVDDSTVKQGQVIHGVRVAGSIADIPKIVAANDIKEMVIALPSAGSKLIKTAVELGRQAGLKNIKVLPTLSEILDGEISMGIVREVEVKDLLQRDTVSLDTESIARFIAGKTVLITGAAGSIGSEIVRQTAVFNPSQLLLLDQDETGIFHISEEIKRKYPALSLE</sequence>
<dbReference type="PANTHER" id="PTHR43318:SF1">
    <property type="entry name" value="POLYSACCHARIDE BIOSYNTHESIS PROTEIN EPSC-RELATED"/>
    <property type="match status" value="1"/>
</dbReference>
<dbReference type="AlphaFoldDB" id="A0A7C1T5K7"/>
<dbReference type="InterPro" id="IPR036291">
    <property type="entry name" value="NAD(P)-bd_dom_sf"/>
</dbReference>
<dbReference type="Pfam" id="PF13727">
    <property type="entry name" value="CoA_binding_3"/>
    <property type="match status" value="1"/>
</dbReference>
<dbReference type="Proteomes" id="UP000885695">
    <property type="component" value="Unassembled WGS sequence"/>
</dbReference>
<evidence type="ECO:0000256" key="2">
    <source>
        <dbReference type="SAM" id="Phobius"/>
    </source>
</evidence>
<evidence type="ECO:0000313" key="4">
    <source>
        <dbReference type="EMBL" id="HEB13499.1"/>
    </source>
</evidence>
<dbReference type="InterPro" id="IPR003869">
    <property type="entry name" value="Polysac_CapD-like"/>
</dbReference>
<organism evidence="4">
    <name type="scientific">candidate division CPR3 bacterium</name>
    <dbReference type="NCBI Taxonomy" id="2268181"/>
    <lineage>
        <taxon>Bacteria</taxon>
        <taxon>Bacteria division CPR3</taxon>
    </lineage>
</organism>